<dbReference type="EMBL" id="JAULSY010000024">
    <property type="protein sequence ID" value="KAK0671130.1"/>
    <property type="molecule type" value="Genomic_DNA"/>
</dbReference>
<dbReference type="GO" id="GO:0005783">
    <property type="term" value="C:endoplasmic reticulum"/>
    <property type="evidence" value="ECO:0007669"/>
    <property type="project" value="TreeGrafter"/>
</dbReference>
<evidence type="ECO:0000256" key="1">
    <source>
        <dbReference type="SAM" id="Coils"/>
    </source>
</evidence>
<proteinExistence type="predicted"/>
<sequence length="497" mass="55841">MATESTAPAAAAATAAAGPIRRPDEALFKEQEAKLDKELKAVQDKIKAVNNQIELAAPRKDQESQNPTQIRKQELIKRLNEIKEEQGGGKKDRASKFDQIKRHEETVKRLINESKADRAKLPVKNLEELEEKIARLERDVNSGMMKLVDEKKALNEISNLRKQKKLFGGFEQQQKLIDENKAKIKEIKDSLDTPEAKKLSEEYNTLQAELDVIKAEQNVARDNIGKLRDERTRLKNEKDAKWNELKVFRDEYYTQKKAAQAYEREQKAKRAEREAAEREKYAKEKRMERAKAMLAEASEPAFLEEIRRANSLLHFFDPSHQTVEKAPLVANKGLGATDIRKVEAADLKGVRLVRKEDRDEDYLPAAKKGKKGKKNKAEGAAAASTKFSLPPAVMDDCKTLGISLPSGAADVPAAIEAIKAKLANWKSNQEAETKKNVEKAKKEIERLEAEERGETVSNGEAKEDKAVAETTKAVEEVTLEEKKADEPAKVEEVETAA</sequence>
<dbReference type="PANTHER" id="PTHR31027">
    <property type="entry name" value="NUCLEAR SEGREGATION PROTEIN BFR1"/>
    <property type="match status" value="1"/>
</dbReference>
<comment type="caution">
    <text evidence="3">The sequence shown here is derived from an EMBL/GenBank/DDBJ whole genome shotgun (WGS) entry which is preliminary data.</text>
</comment>
<feature type="region of interest" description="Disordered" evidence="2">
    <location>
        <begin position="358"/>
        <end position="387"/>
    </location>
</feature>
<keyword evidence="1" id="KW-0175">Coiled coil</keyword>
<dbReference type="GO" id="GO:0042175">
    <property type="term" value="C:nuclear outer membrane-endoplasmic reticulum membrane network"/>
    <property type="evidence" value="ECO:0007669"/>
    <property type="project" value="TreeGrafter"/>
</dbReference>
<evidence type="ECO:0000256" key="2">
    <source>
        <dbReference type="SAM" id="MobiDB-lite"/>
    </source>
</evidence>
<dbReference type="PANTHER" id="PTHR31027:SF2">
    <property type="entry name" value="LEBERCILIN DOMAIN-CONTAINING PROTEIN"/>
    <property type="match status" value="1"/>
</dbReference>
<feature type="compositionally biased region" description="Low complexity" evidence="2">
    <location>
        <begin position="1"/>
        <end position="17"/>
    </location>
</feature>
<feature type="region of interest" description="Disordered" evidence="2">
    <location>
        <begin position="446"/>
        <end position="497"/>
    </location>
</feature>
<feature type="coiled-coil region" evidence="1">
    <location>
        <begin position="170"/>
        <end position="293"/>
    </location>
</feature>
<protein>
    <recommendedName>
        <fullName evidence="5">Nuclear segregation protein</fullName>
    </recommendedName>
</protein>
<reference evidence="3" key="1">
    <citation type="submission" date="2023-06" db="EMBL/GenBank/DDBJ databases">
        <title>Genome-scale phylogeny and comparative genomics of the fungal order Sordariales.</title>
        <authorList>
            <consortium name="Lawrence Berkeley National Laboratory"/>
            <person name="Hensen N."/>
            <person name="Bonometti L."/>
            <person name="Westerberg I."/>
            <person name="Brannstrom I.O."/>
            <person name="Guillou S."/>
            <person name="Cros-Aarteil S."/>
            <person name="Calhoun S."/>
            <person name="Haridas S."/>
            <person name="Kuo A."/>
            <person name="Mondo S."/>
            <person name="Pangilinan J."/>
            <person name="Riley R."/>
            <person name="Labutti K."/>
            <person name="Andreopoulos B."/>
            <person name="Lipzen A."/>
            <person name="Chen C."/>
            <person name="Yanf M."/>
            <person name="Daum C."/>
            <person name="Ng V."/>
            <person name="Clum A."/>
            <person name="Steindorff A."/>
            <person name="Ohm R."/>
            <person name="Martin F."/>
            <person name="Silar P."/>
            <person name="Natvig D."/>
            <person name="Lalanne C."/>
            <person name="Gautier V."/>
            <person name="Ament-Velasquez S.L."/>
            <person name="Kruys A."/>
            <person name="Hutchinson M.I."/>
            <person name="Powell A.J."/>
            <person name="Barry K."/>
            <person name="Miller A.N."/>
            <person name="Grigoriev I.V."/>
            <person name="Debuchy R."/>
            <person name="Gladieux P."/>
            <person name="Thoren M.H."/>
            <person name="Johannesson H."/>
        </authorList>
    </citation>
    <scope>NUCLEOTIDE SEQUENCE</scope>
    <source>
        <strain evidence="3">CBS 307.81</strain>
    </source>
</reference>
<name>A0AA39ZHF8_9PEZI</name>
<feature type="region of interest" description="Disordered" evidence="2">
    <location>
        <begin position="81"/>
        <end position="100"/>
    </location>
</feature>
<feature type="region of interest" description="Disordered" evidence="2">
    <location>
        <begin position="1"/>
        <end position="25"/>
    </location>
</feature>
<dbReference type="GO" id="GO:0008298">
    <property type="term" value="P:intracellular mRNA localization"/>
    <property type="evidence" value="ECO:0007669"/>
    <property type="project" value="TreeGrafter"/>
</dbReference>
<dbReference type="Proteomes" id="UP001174997">
    <property type="component" value="Unassembled WGS sequence"/>
</dbReference>
<dbReference type="GO" id="GO:1990904">
    <property type="term" value="C:ribonucleoprotein complex"/>
    <property type="evidence" value="ECO:0007669"/>
    <property type="project" value="TreeGrafter"/>
</dbReference>
<dbReference type="AlphaFoldDB" id="A0AA39ZHF8"/>
<evidence type="ECO:0000313" key="4">
    <source>
        <dbReference type="Proteomes" id="UP001174997"/>
    </source>
</evidence>
<dbReference type="GO" id="GO:0003729">
    <property type="term" value="F:mRNA binding"/>
    <property type="evidence" value="ECO:0007669"/>
    <property type="project" value="TreeGrafter"/>
</dbReference>
<organism evidence="3 4">
    <name type="scientific">Cercophora samala</name>
    <dbReference type="NCBI Taxonomy" id="330535"/>
    <lineage>
        <taxon>Eukaryota</taxon>
        <taxon>Fungi</taxon>
        <taxon>Dikarya</taxon>
        <taxon>Ascomycota</taxon>
        <taxon>Pezizomycotina</taxon>
        <taxon>Sordariomycetes</taxon>
        <taxon>Sordariomycetidae</taxon>
        <taxon>Sordariales</taxon>
        <taxon>Lasiosphaeriaceae</taxon>
        <taxon>Cercophora</taxon>
    </lineage>
</organism>
<dbReference type="InterPro" id="IPR039604">
    <property type="entry name" value="Bfr1"/>
</dbReference>
<evidence type="ECO:0000313" key="3">
    <source>
        <dbReference type="EMBL" id="KAK0671130.1"/>
    </source>
</evidence>
<accession>A0AA39ZHF8</accession>
<gene>
    <name evidence="3" type="ORF">QBC41DRAFT_62406</name>
</gene>
<keyword evidence="4" id="KW-1185">Reference proteome</keyword>
<evidence type="ECO:0008006" key="5">
    <source>
        <dbReference type="Google" id="ProtNLM"/>
    </source>
</evidence>